<dbReference type="PANTHER" id="PTHR43606:SF2">
    <property type="entry name" value="ALKALINE PHOSPHATASE FAMILY PROTEIN (AFU_ORTHOLOGUE AFUA_5G03860)"/>
    <property type="match status" value="1"/>
</dbReference>
<protein>
    <recommendedName>
        <fullName evidence="6">Alkaline phosphatase</fullName>
    </recommendedName>
</protein>
<reference evidence="4 5" key="1">
    <citation type="submission" date="2016-11" db="EMBL/GenBank/DDBJ databases">
        <authorList>
            <person name="Jaros S."/>
            <person name="Januszkiewicz K."/>
            <person name="Wedrychowicz H."/>
        </authorList>
    </citation>
    <scope>NUCLEOTIDE SEQUENCE [LARGE SCALE GENOMIC DNA]</scope>
    <source>
        <strain evidence="4 5">Con a/3</strain>
    </source>
</reference>
<dbReference type="Pfam" id="PF16655">
    <property type="entry name" value="PhoD_N"/>
    <property type="match status" value="1"/>
</dbReference>
<dbReference type="InterPro" id="IPR052900">
    <property type="entry name" value="Phospholipid_Metab_Enz"/>
</dbReference>
<dbReference type="Pfam" id="PF10633">
    <property type="entry name" value="NPCBM_assoc"/>
    <property type="match status" value="1"/>
</dbReference>
<proteinExistence type="predicted"/>
<dbReference type="InterPro" id="IPR018905">
    <property type="entry name" value="A-galactase_NEW3"/>
</dbReference>
<dbReference type="InterPro" id="IPR032093">
    <property type="entry name" value="PhoD_N"/>
</dbReference>
<comment type="caution">
    <text evidence="4">The sequence shown here is derived from an EMBL/GenBank/DDBJ whole genome shotgun (WGS) entry which is preliminary data.</text>
</comment>
<evidence type="ECO:0000259" key="3">
    <source>
        <dbReference type="Pfam" id="PF16655"/>
    </source>
</evidence>
<evidence type="ECO:0000259" key="1">
    <source>
        <dbReference type="Pfam" id="PF09423"/>
    </source>
</evidence>
<dbReference type="Proteomes" id="UP000188597">
    <property type="component" value="Unassembled WGS sequence"/>
</dbReference>
<dbReference type="PANTHER" id="PTHR43606">
    <property type="entry name" value="PHOSPHATASE, PUTATIVE (AFU_ORTHOLOGUE AFUA_6G08710)-RELATED"/>
    <property type="match status" value="1"/>
</dbReference>
<gene>
    <name evidence="4" type="ORF">UN64_17105</name>
</gene>
<dbReference type="AlphaFoldDB" id="A0A1V3G4R0"/>
<evidence type="ECO:0008006" key="6">
    <source>
        <dbReference type="Google" id="ProtNLM"/>
    </source>
</evidence>
<dbReference type="SUPFAM" id="SSF56300">
    <property type="entry name" value="Metallo-dependent phosphatases"/>
    <property type="match status" value="1"/>
</dbReference>
<dbReference type="Gene3D" id="2.60.40.380">
    <property type="entry name" value="Purple acid phosphatase-like, N-terminal"/>
    <property type="match status" value="1"/>
</dbReference>
<feature type="domain" description="PhoD-like phosphatase metallophosphatase" evidence="1">
    <location>
        <begin position="171"/>
        <end position="493"/>
    </location>
</feature>
<dbReference type="InterPro" id="IPR029052">
    <property type="entry name" value="Metallo-depent_PP-like"/>
</dbReference>
<dbReference type="InterPro" id="IPR038607">
    <property type="entry name" value="PhoD-like_sf"/>
</dbReference>
<dbReference type="RefSeq" id="WP_077365010.1">
    <property type="nucleotide sequence ID" value="NZ_MQMF01000004.1"/>
</dbReference>
<dbReference type="CDD" id="cd07389">
    <property type="entry name" value="MPP_PhoD"/>
    <property type="match status" value="1"/>
</dbReference>
<accession>A0A1V3G4R0</accession>
<dbReference type="InterPro" id="IPR018946">
    <property type="entry name" value="PhoD-like_MPP"/>
</dbReference>
<dbReference type="Gene3D" id="3.60.21.70">
    <property type="entry name" value="PhoD-like phosphatase"/>
    <property type="match status" value="1"/>
</dbReference>
<dbReference type="EMBL" id="MQMF01000004">
    <property type="protein sequence ID" value="OOE10117.1"/>
    <property type="molecule type" value="Genomic_DNA"/>
</dbReference>
<dbReference type="OrthoDB" id="9763616at2"/>
<evidence type="ECO:0000259" key="2">
    <source>
        <dbReference type="Pfam" id="PF10633"/>
    </source>
</evidence>
<dbReference type="Gene3D" id="2.60.120.430">
    <property type="entry name" value="Galactose-binding lectin"/>
    <property type="match status" value="1"/>
</dbReference>
<sequence length="781" mass="86374">MLGFEKWLKEFNLEKMNRRNFLKATGKSAAATAIGLSIPAINQTEEIEAVPVFTGNPFTLGVASGDPLPDSVVLWTRLAPNPLAEDGKGGMENRYVSVQWEISYDEAFNKTVLSGKEIAAPELGHSVHAEVYGLKPGKEYYYRFKAGNEISPVGRTKTAPQRDADIKSLTFGIASCQAWTGGRFAAYHNMVEEDLDFVFHLGDYIYEKGDTETLTDYRLLHAQYKTSQDLQAAHAKFPFIVTFDDHEVDNDWSDDISDPNYPEGERERFLAVRAAAFQAYYEHMPLRRRSKPNGPDMLLYRKFTFGSLIEFSILDTRQYRDNQVGSGFPGGPLDPEASNPNRTLVGSEQGEWLLKNLRDSRSRWNVIAQQTMMAQYDYDPGEGISVNHDQWDGYSADRDRLFSFIKKYEPSNPVVLSGDWHSSWVNDLKEDFNDSSSKTLATEFVGTSISSGCGWKNQIEEALSVNQHVKFFDGDYRGYVKCHVTHNSWESDYRVVSSPSNPDAVAVTLASFTVKNGKAGAVRIGGVDITRIAADTMMAGQPSPVKVTLSNGTAKQVEVSVNIPVPTGWKSESVTKVLEPSDESVFDVLVTPPAEMPAAERLRVEVDAGETAVYGPPRDIQVVSALSGENVQLALDGGSSSTPIFPTYKRLVPEDTWEVSNGYGWVGTAPFARDRGNADALQRDLIASREELTIFRVNVPAGIHKVYFLTGDSVYGSANTIIRSDNKLLAEAGYALDPGQFKWLSFELDGGSTGKEIDLEISSELGDGAWRLVAFVMKGLK</sequence>
<evidence type="ECO:0000313" key="4">
    <source>
        <dbReference type="EMBL" id="OOE10117.1"/>
    </source>
</evidence>
<dbReference type="Pfam" id="PF09423">
    <property type="entry name" value="PhoD"/>
    <property type="match status" value="1"/>
</dbReference>
<feature type="domain" description="Alpha-galactosidase NEW3" evidence="2">
    <location>
        <begin position="539"/>
        <end position="601"/>
    </location>
</feature>
<feature type="domain" description="Phospholipase D N-terminal" evidence="3">
    <location>
        <begin position="60"/>
        <end position="158"/>
    </location>
</feature>
<name>A0A1V3G4R0_9BACL</name>
<evidence type="ECO:0000313" key="5">
    <source>
        <dbReference type="Proteomes" id="UP000188597"/>
    </source>
</evidence>
<organism evidence="4 5">
    <name type="scientific">Fictibacillus arsenicus</name>
    <dbReference type="NCBI Taxonomy" id="255247"/>
    <lineage>
        <taxon>Bacteria</taxon>
        <taxon>Bacillati</taxon>
        <taxon>Bacillota</taxon>
        <taxon>Bacilli</taxon>
        <taxon>Bacillales</taxon>
        <taxon>Fictibacillaceae</taxon>
        <taxon>Fictibacillus</taxon>
    </lineage>
</organism>